<feature type="transmembrane region" description="Helical" evidence="7">
    <location>
        <begin position="406"/>
        <end position="425"/>
    </location>
</feature>
<comment type="similarity">
    <text evidence="2">Belongs to the nucleobase:cation symporter-2 (NCS2) (TC 2.A.40) family. Azg-like subfamily.</text>
</comment>
<dbReference type="InterPro" id="IPR045018">
    <property type="entry name" value="Azg-like"/>
</dbReference>
<feature type="transmembrane region" description="Helical" evidence="7">
    <location>
        <begin position="192"/>
        <end position="210"/>
    </location>
</feature>
<accession>A0A6F9Y5V2</accession>
<reference evidence="8 9" key="1">
    <citation type="submission" date="2019-10" db="EMBL/GenBank/DDBJ databases">
        <title>Lactobacillus agilis SN811 Whole Genome Sequencing Project.</title>
        <authorList>
            <person name="Suzuki S."/>
            <person name="Endo A."/>
            <person name="Maeno S."/>
            <person name="Shiwa Y."/>
            <person name="Matsutani M."/>
            <person name="Kajikawa A."/>
        </authorList>
    </citation>
    <scope>NUCLEOTIDE SEQUENCE [LARGE SCALE GENOMIC DNA]</scope>
    <source>
        <strain evidence="8 9">SN811</strain>
    </source>
</reference>
<name>A0A6F9Y5V2_9LACO</name>
<dbReference type="Proteomes" id="UP000494160">
    <property type="component" value="Unassembled WGS sequence"/>
</dbReference>
<evidence type="ECO:0000256" key="3">
    <source>
        <dbReference type="ARBA" id="ARBA00022448"/>
    </source>
</evidence>
<dbReference type="EMBL" id="BLAP01000050">
    <property type="protein sequence ID" value="GET12837.1"/>
    <property type="molecule type" value="Genomic_DNA"/>
</dbReference>
<dbReference type="RefSeq" id="WP_172577462.1">
    <property type="nucleotide sequence ID" value="NZ_BLAP01000050.1"/>
</dbReference>
<dbReference type="Pfam" id="PF00860">
    <property type="entry name" value="Xan_ur_permease"/>
    <property type="match status" value="1"/>
</dbReference>
<dbReference type="GO" id="GO:0005886">
    <property type="term" value="C:plasma membrane"/>
    <property type="evidence" value="ECO:0007669"/>
    <property type="project" value="TreeGrafter"/>
</dbReference>
<feature type="transmembrane region" description="Helical" evidence="7">
    <location>
        <begin position="72"/>
        <end position="91"/>
    </location>
</feature>
<feature type="transmembrane region" description="Helical" evidence="7">
    <location>
        <begin position="127"/>
        <end position="146"/>
    </location>
</feature>
<evidence type="ECO:0000256" key="1">
    <source>
        <dbReference type="ARBA" id="ARBA00004141"/>
    </source>
</evidence>
<evidence type="ECO:0000256" key="4">
    <source>
        <dbReference type="ARBA" id="ARBA00022692"/>
    </source>
</evidence>
<dbReference type="PANTHER" id="PTHR43337">
    <property type="entry name" value="XANTHINE/URACIL PERMEASE C887.17-RELATED"/>
    <property type="match status" value="1"/>
</dbReference>
<feature type="transmembrane region" description="Helical" evidence="7">
    <location>
        <begin position="337"/>
        <end position="356"/>
    </location>
</feature>
<gene>
    <name evidence="8" type="ORF">SN811_13370</name>
</gene>
<evidence type="ECO:0000256" key="5">
    <source>
        <dbReference type="ARBA" id="ARBA00022989"/>
    </source>
</evidence>
<feature type="transmembrane region" description="Helical" evidence="7">
    <location>
        <begin position="309"/>
        <end position="331"/>
    </location>
</feature>
<feature type="transmembrane region" description="Helical" evidence="7">
    <location>
        <begin position="166"/>
        <end position="186"/>
    </location>
</feature>
<evidence type="ECO:0000256" key="7">
    <source>
        <dbReference type="SAM" id="Phobius"/>
    </source>
</evidence>
<dbReference type="AlphaFoldDB" id="A0A6F9Y5V2"/>
<keyword evidence="5 7" id="KW-1133">Transmembrane helix</keyword>
<keyword evidence="6 7" id="KW-0472">Membrane</keyword>
<feature type="transmembrane region" description="Helical" evidence="7">
    <location>
        <begin position="45"/>
        <end position="66"/>
    </location>
</feature>
<feature type="transmembrane region" description="Helical" evidence="7">
    <location>
        <begin position="17"/>
        <end position="38"/>
    </location>
</feature>
<dbReference type="InterPro" id="IPR006043">
    <property type="entry name" value="NCS2"/>
</dbReference>
<comment type="subcellular location">
    <subcellularLocation>
        <location evidence="1">Membrane</location>
        <topology evidence="1">Multi-pass membrane protein</topology>
    </subcellularLocation>
</comment>
<evidence type="ECO:0000313" key="8">
    <source>
        <dbReference type="EMBL" id="GET12837.1"/>
    </source>
</evidence>
<evidence type="ECO:0000256" key="6">
    <source>
        <dbReference type="ARBA" id="ARBA00023136"/>
    </source>
</evidence>
<sequence>MIKERIKLNLTTVKKDIIAGITSFFAISYIIIVNPLILSDAGISANLSVFATIFSSALGCLIMALWADSPIIITPGMGVNAFFTYTVVVGMKLDWQQAVAISIFSSLIYLLIAFSKVSDYLAAKIPASLKTGITVGIGLFLVTIGLEKAHLIKSGGKQALLAPGNLTDPTALLSLAGLIITLIFFLKKIPGGFILGIISTSLIALVLNIGQEKTTDISLSQLGSYGQLLFKGDFSQFLSLKFLLAVFSMTMILVFESMGILEGLLTDKSKFKRSFQASAVATFMSGFLGTSPTVAAAESASGIESGGKSGVVSLTAGLLFLASLFGISLLAYVPEAAIAPVIIITGALMMKNLASINYNDFTDWFPSFLIIVLIPLTGSISTGLAFGFVSYPLVKLIVGKYVEVEPVLYLLGSLFLIELICNAVLV</sequence>
<evidence type="ECO:0000256" key="2">
    <source>
        <dbReference type="ARBA" id="ARBA00005697"/>
    </source>
</evidence>
<dbReference type="GO" id="GO:0005345">
    <property type="term" value="F:purine nucleobase transmembrane transporter activity"/>
    <property type="evidence" value="ECO:0007669"/>
    <property type="project" value="TreeGrafter"/>
</dbReference>
<proteinExistence type="inferred from homology"/>
<feature type="transmembrane region" description="Helical" evidence="7">
    <location>
        <begin position="237"/>
        <end position="255"/>
    </location>
</feature>
<protein>
    <submittedName>
        <fullName evidence="8">Xanthine/uracil/vitamin C permease</fullName>
    </submittedName>
</protein>
<feature type="transmembrane region" description="Helical" evidence="7">
    <location>
        <begin position="368"/>
        <end position="394"/>
    </location>
</feature>
<dbReference type="PANTHER" id="PTHR43337:SF2">
    <property type="entry name" value="XANTHINE_URACIL PERMEASE"/>
    <property type="match status" value="1"/>
</dbReference>
<keyword evidence="3" id="KW-0813">Transport</keyword>
<comment type="caution">
    <text evidence="8">The sequence shown here is derived from an EMBL/GenBank/DDBJ whole genome shotgun (WGS) entry which is preliminary data.</text>
</comment>
<feature type="transmembrane region" description="Helical" evidence="7">
    <location>
        <begin position="98"/>
        <end position="115"/>
    </location>
</feature>
<evidence type="ECO:0000313" key="9">
    <source>
        <dbReference type="Proteomes" id="UP000494160"/>
    </source>
</evidence>
<organism evidence="8 9">
    <name type="scientific">Ligilactobacillus agilis</name>
    <dbReference type="NCBI Taxonomy" id="1601"/>
    <lineage>
        <taxon>Bacteria</taxon>
        <taxon>Bacillati</taxon>
        <taxon>Bacillota</taxon>
        <taxon>Bacilli</taxon>
        <taxon>Lactobacillales</taxon>
        <taxon>Lactobacillaceae</taxon>
        <taxon>Ligilactobacillus</taxon>
    </lineage>
</organism>
<keyword evidence="4 7" id="KW-0812">Transmembrane</keyword>